<sequence>MRSEGASAYGSGREPWGARGTDRGRREPWRAWGADRGEREAERARVLARVGAVAIVIVIVVAAASSSFDELDSEGDSPRGSSKESISNSSLWILRLRFLALPNLLTKSASPTSHSPAGSTSASPSAQRHFSFARASPNPP</sequence>
<keyword evidence="2" id="KW-1133">Transmembrane helix</keyword>
<evidence type="ECO:0000256" key="1">
    <source>
        <dbReference type="SAM" id="MobiDB-lite"/>
    </source>
</evidence>
<accession>A0A6V7PS64</accession>
<feature type="compositionally biased region" description="Low complexity" evidence="1">
    <location>
        <begin position="108"/>
        <end position="126"/>
    </location>
</feature>
<feature type="region of interest" description="Disordered" evidence="1">
    <location>
        <begin position="68"/>
        <end position="87"/>
    </location>
</feature>
<organism evidence="3">
    <name type="scientific">Ananas comosus var. bracteatus</name>
    <name type="common">red pineapple</name>
    <dbReference type="NCBI Taxonomy" id="296719"/>
    <lineage>
        <taxon>Eukaryota</taxon>
        <taxon>Viridiplantae</taxon>
        <taxon>Streptophyta</taxon>
        <taxon>Embryophyta</taxon>
        <taxon>Tracheophyta</taxon>
        <taxon>Spermatophyta</taxon>
        <taxon>Magnoliopsida</taxon>
        <taxon>Liliopsida</taxon>
        <taxon>Poales</taxon>
        <taxon>Bromeliaceae</taxon>
        <taxon>Bromelioideae</taxon>
        <taxon>Ananas</taxon>
    </lineage>
</organism>
<dbReference type="AlphaFoldDB" id="A0A6V7PS64"/>
<feature type="region of interest" description="Disordered" evidence="1">
    <location>
        <begin position="108"/>
        <end position="140"/>
    </location>
</feature>
<proteinExistence type="predicted"/>
<reference evidence="3" key="1">
    <citation type="submission" date="2020-07" db="EMBL/GenBank/DDBJ databases">
        <authorList>
            <person name="Lin J."/>
        </authorList>
    </citation>
    <scope>NUCLEOTIDE SEQUENCE</scope>
</reference>
<gene>
    <name evidence="3" type="ORF">CB5_LOCUS16925</name>
</gene>
<name>A0A6V7PS64_ANACO</name>
<keyword evidence="2" id="KW-0812">Transmembrane</keyword>
<evidence type="ECO:0000256" key="2">
    <source>
        <dbReference type="SAM" id="Phobius"/>
    </source>
</evidence>
<dbReference type="EMBL" id="LR862151">
    <property type="protein sequence ID" value="CAD1833714.1"/>
    <property type="molecule type" value="Genomic_DNA"/>
</dbReference>
<feature type="transmembrane region" description="Helical" evidence="2">
    <location>
        <begin position="46"/>
        <end position="66"/>
    </location>
</feature>
<protein>
    <submittedName>
        <fullName evidence="3">Uncharacterized protein</fullName>
    </submittedName>
</protein>
<evidence type="ECO:0000313" key="3">
    <source>
        <dbReference type="EMBL" id="CAD1833714.1"/>
    </source>
</evidence>
<feature type="compositionally biased region" description="Basic and acidic residues" evidence="1">
    <location>
        <begin position="20"/>
        <end position="39"/>
    </location>
</feature>
<keyword evidence="2" id="KW-0472">Membrane</keyword>
<feature type="region of interest" description="Disordered" evidence="1">
    <location>
        <begin position="1"/>
        <end position="39"/>
    </location>
</feature>